<evidence type="ECO:0000256" key="1">
    <source>
        <dbReference type="SAM" id="MobiDB-lite"/>
    </source>
</evidence>
<organism evidence="5 6">
    <name type="scientific">Dillenia turbinata</name>
    <dbReference type="NCBI Taxonomy" id="194707"/>
    <lineage>
        <taxon>Eukaryota</taxon>
        <taxon>Viridiplantae</taxon>
        <taxon>Streptophyta</taxon>
        <taxon>Embryophyta</taxon>
        <taxon>Tracheophyta</taxon>
        <taxon>Spermatophyta</taxon>
        <taxon>Magnoliopsida</taxon>
        <taxon>eudicotyledons</taxon>
        <taxon>Gunneridae</taxon>
        <taxon>Pentapetalae</taxon>
        <taxon>Dilleniales</taxon>
        <taxon>Dilleniaceae</taxon>
        <taxon>Dillenia</taxon>
    </lineage>
</organism>
<dbReference type="Pfam" id="PF24679">
    <property type="entry name" value="Nodulin_C"/>
    <property type="match status" value="1"/>
</dbReference>
<feature type="compositionally biased region" description="Basic and acidic residues" evidence="1">
    <location>
        <begin position="607"/>
        <end position="623"/>
    </location>
</feature>
<accession>A0AAN8VV88</accession>
<name>A0AAN8VV88_9MAGN</name>
<feature type="domain" description="Nodulin homeobox N-terminal" evidence="4">
    <location>
        <begin position="19"/>
        <end position="535"/>
    </location>
</feature>
<feature type="domain" description="Nodulin homeobox C-terminal" evidence="3">
    <location>
        <begin position="838"/>
        <end position="923"/>
    </location>
</feature>
<feature type="compositionally biased region" description="Basic and acidic residues" evidence="1">
    <location>
        <begin position="684"/>
        <end position="697"/>
    </location>
</feature>
<proteinExistence type="predicted"/>
<dbReference type="InterPro" id="IPR056560">
    <property type="entry name" value="HTH_NDX"/>
</dbReference>
<feature type="compositionally biased region" description="Basic and acidic residues" evidence="1">
    <location>
        <begin position="749"/>
        <end position="767"/>
    </location>
</feature>
<comment type="caution">
    <text evidence="5">The sequence shown here is derived from an EMBL/GenBank/DDBJ whole genome shotgun (WGS) entry which is preliminary data.</text>
</comment>
<dbReference type="Pfam" id="PF24426">
    <property type="entry name" value="HTH_NDX"/>
    <property type="match status" value="1"/>
</dbReference>
<sequence>LLEFTLNSSARHSYVYCLAIDLIAAVKELHGLSSQELHKLMRDPDNFTLQCSIENGSSIQFDIEKYAGLLPLHLIAVLMSSDRDEASFRYLLCGLRLMHSLYDLASRNPKIEQVLLEDVKVLAQILDLVFYFLTVLGNYKQDNQESVSIPLLHSALVACSLYLLTGVISSHWQEIAYVLLACPKVDIFMDVAFGAVCKDIRFLQIKLSAQDTDFYMQKSGPTAEQTVSYLCQQCEASLQFLNSLCQQRIFRERLLRNKEICGRGTVLILALAILKLKISPLLMDRSMVVASVSRLKSKVISILLHLCETESFSYLDEVASSPRSMALAKSVALQVLELLKTTLTDDWKPLPSCSQKSSPMGLLQLNAMRLADIFSDDSNFRSYITVHFTEVVAEIFALPPWQFAPSWCSSDRPLKEEDATLEYDPFAAAGWVLNSFPSPNVADNVNPECNLMPSNMPQASYSHQRTSLFVKVIANLHCFVPSICEEQERNLFLHKFLECLHLEPTKLSAGISSTSDAQRAATVWRNIRSLLGHAEVFSTQLQSLITPADIDGNRAQEALAVGGSSSLINTETGEHDTTNNKLKEGVSENSASQEEDQFDAGKSSRVGKTDDVAKQDRRREGGKSSRGACGRPRGISRDVQNAETSGSDSSSSREKNSSDQIGKKEIPSLNEHNKNNGYEGVVQEDDKFDTAPTEDKQRRKRKRTIMNDKQITLIEKALLDEPDMQRNSALLQSWADKLNNRKARLARAAKDARAQSEGDNVIPDRQRGPRIGPHSESPESPTEVVYSSIAARLTSQSRIGCGSSRGGAIESSVSAPAEFADFSHQQNIQQVHSSTNGQYEPGQNVMLTDGQGKEMARGKIHQVQGKWFGMNLEELVTCVVDVVELKVDRWARLPYPSEATGTSFDEAEVKIGVMRVMWDSNKLV</sequence>
<evidence type="ECO:0000259" key="4">
    <source>
        <dbReference type="Pfam" id="PF25246"/>
    </source>
</evidence>
<evidence type="ECO:0000313" key="5">
    <source>
        <dbReference type="EMBL" id="KAK6940895.1"/>
    </source>
</evidence>
<dbReference type="InterPro" id="IPR039325">
    <property type="entry name" value="NDX"/>
</dbReference>
<reference evidence="5 6" key="1">
    <citation type="submission" date="2023-12" db="EMBL/GenBank/DDBJ databases">
        <title>A high-quality genome assembly for Dillenia turbinata (Dilleniales).</title>
        <authorList>
            <person name="Chanderbali A."/>
        </authorList>
    </citation>
    <scope>NUCLEOTIDE SEQUENCE [LARGE SCALE GENOMIC DNA]</scope>
    <source>
        <strain evidence="5">LSX21</strain>
        <tissue evidence="5">Leaf</tissue>
    </source>
</reference>
<evidence type="ECO:0000259" key="3">
    <source>
        <dbReference type="Pfam" id="PF24679"/>
    </source>
</evidence>
<dbReference type="PANTHER" id="PTHR35743:SF1">
    <property type="entry name" value="NODULIN HOMEOBOX"/>
    <property type="match status" value="1"/>
</dbReference>
<dbReference type="AlphaFoldDB" id="A0AAN8VV88"/>
<dbReference type="InterPro" id="IPR056559">
    <property type="entry name" value="NDX_C"/>
</dbReference>
<feature type="compositionally biased region" description="Basic and acidic residues" evidence="1">
    <location>
        <begin position="651"/>
        <end position="674"/>
    </location>
</feature>
<feature type="non-terminal residue" evidence="5">
    <location>
        <position position="1"/>
    </location>
</feature>
<dbReference type="Pfam" id="PF25246">
    <property type="entry name" value="Nodulin_N"/>
    <property type="match status" value="1"/>
</dbReference>
<dbReference type="GO" id="GO:0009908">
    <property type="term" value="P:flower development"/>
    <property type="evidence" value="ECO:0007669"/>
    <property type="project" value="InterPro"/>
</dbReference>
<dbReference type="Proteomes" id="UP001370490">
    <property type="component" value="Unassembled WGS sequence"/>
</dbReference>
<feature type="domain" description="Nodulin homeobox homeobox-like" evidence="2">
    <location>
        <begin position="706"/>
        <end position="753"/>
    </location>
</feature>
<feature type="compositionally biased region" description="Basic and acidic residues" evidence="1">
    <location>
        <begin position="572"/>
        <end position="586"/>
    </location>
</feature>
<feature type="region of interest" description="Disordered" evidence="1">
    <location>
        <begin position="749"/>
        <end position="782"/>
    </location>
</feature>
<evidence type="ECO:0008006" key="7">
    <source>
        <dbReference type="Google" id="ProtNLM"/>
    </source>
</evidence>
<feature type="region of interest" description="Disordered" evidence="1">
    <location>
        <begin position="565"/>
        <end position="703"/>
    </location>
</feature>
<gene>
    <name evidence="5" type="ORF">RJ641_030426</name>
</gene>
<dbReference type="EMBL" id="JBAMMX010000005">
    <property type="protein sequence ID" value="KAK6940895.1"/>
    <property type="molecule type" value="Genomic_DNA"/>
</dbReference>
<protein>
    <recommendedName>
        <fullName evidence="7">Nodulin homeobox</fullName>
    </recommendedName>
</protein>
<evidence type="ECO:0000259" key="2">
    <source>
        <dbReference type="Pfam" id="PF24426"/>
    </source>
</evidence>
<evidence type="ECO:0000313" key="6">
    <source>
        <dbReference type="Proteomes" id="UP001370490"/>
    </source>
</evidence>
<keyword evidence="6" id="KW-1185">Reference proteome</keyword>
<dbReference type="PANTHER" id="PTHR35743">
    <property type="entry name" value="NODULIN HOMEOBOX"/>
    <property type="match status" value="1"/>
</dbReference>
<dbReference type="GO" id="GO:0003697">
    <property type="term" value="F:single-stranded DNA binding"/>
    <property type="evidence" value="ECO:0007669"/>
    <property type="project" value="InterPro"/>
</dbReference>
<dbReference type="InterPro" id="IPR057287">
    <property type="entry name" value="Ndx_N"/>
</dbReference>